<organism evidence="15 16">
    <name type="scientific">Mus spicilegus</name>
    <name type="common">Mound-building mouse</name>
    <dbReference type="NCBI Taxonomy" id="10103"/>
    <lineage>
        <taxon>Eukaryota</taxon>
        <taxon>Metazoa</taxon>
        <taxon>Chordata</taxon>
        <taxon>Craniata</taxon>
        <taxon>Vertebrata</taxon>
        <taxon>Euteleostomi</taxon>
        <taxon>Mammalia</taxon>
        <taxon>Eutheria</taxon>
        <taxon>Euarchontoglires</taxon>
        <taxon>Glires</taxon>
        <taxon>Rodentia</taxon>
        <taxon>Myomorpha</taxon>
        <taxon>Muroidea</taxon>
        <taxon>Muridae</taxon>
        <taxon>Murinae</taxon>
        <taxon>Mus</taxon>
        <taxon>Mus</taxon>
    </lineage>
</organism>
<dbReference type="PANTHER" id="PTHR47966">
    <property type="entry name" value="BETA-SITE APP-CLEAVING ENZYME, ISOFORM A-RELATED"/>
    <property type="match status" value="1"/>
</dbReference>
<evidence type="ECO:0000256" key="7">
    <source>
        <dbReference type="ARBA" id="ARBA00022801"/>
    </source>
</evidence>
<dbReference type="PROSITE" id="PS00141">
    <property type="entry name" value="ASP_PROTEASE"/>
    <property type="match status" value="1"/>
</dbReference>
<keyword evidence="3" id="KW-0964">Secreted</keyword>
<dbReference type="PROSITE" id="PS51767">
    <property type="entry name" value="PEPTIDASE_A1"/>
    <property type="match status" value="1"/>
</dbReference>
<keyword evidence="4" id="KW-0645">Protease</keyword>
<dbReference type="AlphaFoldDB" id="A0A8C6G8X4"/>
<evidence type="ECO:0000256" key="6">
    <source>
        <dbReference type="ARBA" id="ARBA00022750"/>
    </source>
</evidence>
<evidence type="ECO:0000259" key="14">
    <source>
        <dbReference type="PROSITE" id="PS51767"/>
    </source>
</evidence>
<name>A0A8C6G8X4_MUSSI</name>
<dbReference type="InterPro" id="IPR001969">
    <property type="entry name" value="Aspartic_peptidase_AS"/>
</dbReference>
<dbReference type="GeneTree" id="ENSGT00940000160626"/>
<keyword evidence="5" id="KW-0732">Signal</keyword>
<keyword evidence="8" id="KW-0865">Zymogen</keyword>
<evidence type="ECO:0000256" key="11">
    <source>
        <dbReference type="ARBA" id="ARBA00023796"/>
    </source>
</evidence>
<dbReference type="GO" id="GO:0006508">
    <property type="term" value="P:proteolysis"/>
    <property type="evidence" value="ECO:0007669"/>
    <property type="project" value="UniProtKB-KW"/>
</dbReference>
<dbReference type="SUPFAM" id="SSF50630">
    <property type="entry name" value="Acid proteases"/>
    <property type="match status" value="1"/>
</dbReference>
<dbReference type="InterPro" id="IPR021109">
    <property type="entry name" value="Peptidase_aspartic_dom_sf"/>
</dbReference>
<dbReference type="GO" id="GO:0004190">
    <property type="term" value="F:aspartic-type endopeptidase activity"/>
    <property type="evidence" value="ECO:0007669"/>
    <property type="project" value="UniProtKB-KW"/>
</dbReference>
<sequence>MQPPVPLWLEASLTALIRWGIEAAIFSPFSFLIGNQASGWCSSSGCQGIVDTGTSLLVMPAQYLNELLQTIGAQEGEYGQYFVSCDSVSSLPTLTFVLNGVQFPLSPSSYIIQAVPRLWTAGPALS</sequence>
<dbReference type="Ensembl" id="ENSMSIT00000002764.1">
    <property type="protein sequence ID" value="ENSMSIP00000002173.1"/>
    <property type="gene ID" value="ENSMSIG00000002050.1"/>
</dbReference>
<evidence type="ECO:0000256" key="13">
    <source>
        <dbReference type="ARBA" id="ARBA00033248"/>
    </source>
</evidence>
<dbReference type="Pfam" id="PF00026">
    <property type="entry name" value="Asp"/>
    <property type="match status" value="1"/>
</dbReference>
<proteinExistence type="inferred from homology"/>
<evidence type="ECO:0000256" key="5">
    <source>
        <dbReference type="ARBA" id="ARBA00022729"/>
    </source>
</evidence>
<keyword evidence="16" id="KW-1185">Reference proteome</keyword>
<dbReference type="InterPro" id="IPR033121">
    <property type="entry name" value="PEPTIDASE_A1"/>
</dbReference>
<evidence type="ECO:0000256" key="4">
    <source>
        <dbReference type="ARBA" id="ARBA00022670"/>
    </source>
</evidence>
<dbReference type="InterPro" id="IPR001461">
    <property type="entry name" value="Aspartic_peptidase_A1"/>
</dbReference>
<evidence type="ECO:0000256" key="9">
    <source>
        <dbReference type="ARBA" id="ARBA00023733"/>
    </source>
</evidence>
<comment type="catalytic activity">
    <reaction evidence="9">
        <text>More restricted specificity than pepsin A, but shows preferential cleavage at Tyr-|-Xaa bonds. High activity on hemoglobin.</text>
        <dbReference type="EC" id="3.4.23.3"/>
    </reaction>
</comment>
<protein>
    <recommendedName>
        <fullName evidence="12">Gastricsin</fullName>
        <ecNumber evidence="11">3.4.23.3</ecNumber>
    </recommendedName>
    <alternativeName>
        <fullName evidence="13">Pepsinogen C</fullName>
    </alternativeName>
</protein>
<dbReference type="Proteomes" id="UP000694415">
    <property type="component" value="Unplaced"/>
</dbReference>
<evidence type="ECO:0000256" key="3">
    <source>
        <dbReference type="ARBA" id="ARBA00022525"/>
    </source>
</evidence>
<feature type="domain" description="Peptidase A1" evidence="14">
    <location>
        <begin position="1"/>
        <end position="126"/>
    </location>
</feature>
<keyword evidence="7" id="KW-0378">Hydrolase</keyword>
<comment type="function">
    <text evidence="10">Hydrolyzes a variety of proteins.</text>
</comment>
<evidence type="ECO:0000313" key="15">
    <source>
        <dbReference type="Ensembl" id="ENSMSIP00000002173.1"/>
    </source>
</evidence>
<evidence type="ECO:0000256" key="1">
    <source>
        <dbReference type="ARBA" id="ARBA00004613"/>
    </source>
</evidence>
<evidence type="ECO:0000256" key="10">
    <source>
        <dbReference type="ARBA" id="ARBA00023749"/>
    </source>
</evidence>
<dbReference type="GO" id="GO:0005615">
    <property type="term" value="C:extracellular space"/>
    <property type="evidence" value="ECO:0007669"/>
    <property type="project" value="TreeGrafter"/>
</dbReference>
<reference evidence="15" key="2">
    <citation type="submission" date="2025-09" db="UniProtKB">
        <authorList>
            <consortium name="Ensembl"/>
        </authorList>
    </citation>
    <scope>IDENTIFICATION</scope>
</reference>
<evidence type="ECO:0000256" key="2">
    <source>
        <dbReference type="ARBA" id="ARBA00007447"/>
    </source>
</evidence>
<dbReference type="PANTHER" id="PTHR47966:SF72">
    <property type="entry name" value="GASTRICSIN"/>
    <property type="match status" value="1"/>
</dbReference>
<reference evidence="15" key="1">
    <citation type="submission" date="2025-08" db="UniProtKB">
        <authorList>
            <consortium name="Ensembl"/>
        </authorList>
    </citation>
    <scope>IDENTIFICATION</scope>
</reference>
<evidence type="ECO:0000256" key="12">
    <source>
        <dbReference type="ARBA" id="ARBA00023821"/>
    </source>
</evidence>
<evidence type="ECO:0000256" key="8">
    <source>
        <dbReference type="ARBA" id="ARBA00023145"/>
    </source>
</evidence>
<dbReference type="Gene3D" id="2.40.70.10">
    <property type="entry name" value="Acid Proteases"/>
    <property type="match status" value="1"/>
</dbReference>
<keyword evidence="6" id="KW-0064">Aspartyl protease</keyword>
<comment type="similarity">
    <text evidence="2">Belongs to the peptidase A1 family.</text>
</comment>
<accession>A0A8C6G8X4</accession>
<comment type="subcellular location">
    <subcellularLocation>
        <location evidence="1">Secreted</location>
    </subcellularLocation>
</comment>
<dbReference type="EC" id="3.4.23.3" evidence="11"/>
<evidence type="ECO:0000313" key="16">
    <source>
        <dbReference type="Proteomes" id="UP000694415"/>
    </source>
</evidence>